<organism evidence="4 5">
    <name type="scientific">Fusarium poae</name>
    <dbReference type="NCBI Taxonomy" id="36050"/>
    <lineage>
        <taxon>Eukaryota</taxon>
        <taxon>Fungi</taxon>
        <taxon>Dikarya</taxon>
        <taxon>Ascomycota</taxon>
        <taxon>Pezizomycotina</taxon>
        <taxon>Sordariomycetes</taxon>
        <taxon>Hypocreomycetidae</taxon>
        <taxon>Hypocreales</taxon>
        <taxon>Nectriaceae</taxon>
        <taxon>Fusarium</taxon>
    </lineage>
</organism>
<dbReference type="PANTHER" id="PTHR47425">
    <property type="entry name" value="FARB-RELATED"/>
    <property type="match status" value="1"/>
</dbReference>
<keyword evidence="5" id="KW-1185">Reference proteome</keyword>
<feature type="domain" description="Xylanolytic transcriptional activator regulatory" evidence="3">
    <location>
        <begin position="184"/>
        <end position="449"/>
    </location>
</feature>
<proteinExistence type="predicted"/>
<reference evidence="4 5" key="1">
    <citation type="submission" date="2016-06" db="EMBL/GenBank/DDBJ databases">
        <title>Living apart together: crosstalk between the core and supernumerary genomes in a fungal plant pathogen.</title>
        <authorList>
            <person name="Vanheule A."/>
            <person name="Audenaert K."/>
            <person name="Warris S."/>
            <person name="Van De Geest H."/>
            <person name="Schijlen E."/>
            <person name="Hofte M."/>
            <person name="De Saeger S."/>
            <person name="Haesaert G."/>
            <person name="Waalwijk C."/>
            <person name="Van Der Lee T."/>
        </authorList>
    </citation>
    <scope>NUCLEOTIDE SEQUENCE [LARGE SCALE GENOMIC DNA]</scope>
    <source>
        <strain evidence="4 5">2516</strain>
    </source>
</reference>
<dbReference type="PANTHER" id="PTHR47425:SF2">
    <property type="entry name" value="FARB-RELATED"/>
    <property type="match status" value="1"/>
</dbReference>
<accession>A0A1B8A8V9</accession>
<dbReference type="GO" id="GO:0006351">
    <property type="term" value="P:DNA-templated transcription"/>
    <property type="evidence" value="ECO:0007669"/>
    <property type="project" value="InterPro"/>
</dbReference>
<dbReference type="InterPro" id="IPR052761">
    <property type="entry name" value="Fungal_Detox/Toxin_TFs"/>
</dbReference>
<gene>
    <name evidence="4" type="ORF">FPOA_12542</name>
</gene>
<feature type="compositionally biased region" description="Polar residues" evidence="2">
    <location>
        <begin position="22"/>
        <end position="40"/>
    </location>
</feature>
<evidence type="ECO:0000256" key="1">
    <source>
        <dbReference type="ARBA" id="ARBA00023242"/>
    </source>
</evidence>
<dbReference type="Pfam" id="PF04082">
    <property type="entry name" value="Fungal_trans"/>
    <property type="match status" value="1"/>
</dbReference>
<dbReference type="GO" id="GO:0003677">
    <property type="term" value="F:DNA binding"/>
    <property type="evidence" value="ECO:0007669"/>
    <property type="project" value="InterPro"/>
</dbReference>
<evidence type="ECO:0000259" key="3">
    <source>
        <dbReference type="Pfam" id="PF04082"/>
    </source>
</evidence>
<dbReference type="GO" id="GO:0008270">
    <property type="term" value="F:zinc ion binding"/>
    <property type="evidence" value="ECO:0007669"/>
    <property type="project" value="InterPro"/>
</dbReference>
<dbReference type="InterPro" id="IPR007219">
    <property type="entry name" value="XnlR_reg_dom"/>
</dbReference>
<dbReference type="STRING" id="36050.A0A1B8A8V9"/>
<dbReference type="OMA" id="PLGFNDF"/>
<evidence type="ECO:0000313" key="5">
    <source>
        <dbReference type="Proteomes" id="UP000091967"/>
    </source>
</evidence>
<evidence type="ECO:0000313" key="4">
    <source>
        <dbReference type="EMBL" id="OBS16903.1"/>
    </source>
</evidence>
<feature type="region of interest" description="Disordered" evidence="2">
    <location>
        <begin position="18"/>
        <end position="47"/>
    </location>
</feature>
<dbReference type="CDD" id="cd12148">
    <property type="entry name" value="fungal_TF_MHR"/>
    <property type="match status" value="1"/>
</dbReference>
<name>A0A1B8A8V9_FUSPO</name>
<keyword evidence="1" id="KW-0539">Nucleus</keyword>
<evidence type="ECO:0000256" key="2">
    <source>
        <dbReference type="SAM" id="MobiDB-lite"/>
    </source>
</evidence>
<dbReference type="AlphaFoldDB" id="A0A1B8A8V9"/>
<comment type="caution">
    <text evidence="4">The sequence shown here is derived from an EMBL/GenBank/DDBJ whole genome shotgun (WGS) entry which is preliminary data.</text>
</comment>
<protein>
    <recommendedName>
        <fullName evidence="3">Xylanolytic transcriptional activator regulatory domain-containing protein</fullName>
    </recommendedName>
</protein>
<dbReference type="Proteomes" id="UP000091967">
    <property type="component" value="Unassembled WGS sequence"/>
</dbReference>
<dbReference type="EMBL" id="LYXU01000056">
    <property type="protein sequence ID" value="OBS16903.1"/>
    <property type="molecule type" value="Genomic_DNA"/>
</dbReference>
<sequence length="736" mass="83384">MRRLYTCTSILNRVDPKVKRQAAQQTRDSLSVENSMSNPPATKGNELADPALTSEAADSLDPLQPTEITTPWPSGYLDSLDFNNVLGPTHKEPYAFSYFGEPPSLSNWLVNASQNDMETCLPMESTASFLDRLPKADRGLVIYSHYRFLAAGNIHAIPHQDVSYLEAQGCLHVPIAPILDAFMSKYFMHVHLFLPIIDEGDFWDMYSQSTQSFSKDTISLVVLYAMLFATCNFVPLEYLKQLGYSDIRTARADLYRKTKLLYDHEVESASLPLAQAALLMMNWVPSSSVNTSPSPWKTWLGRALGHAEYINAHRYGKMADMSSLASPAQKRYFRYVRRLWWCCIIMDRLSSLATRFRLQITPDLFPLDAYVPLGFNDFQTEIHRSRVYAPAIKRRHVTLFAKFLDLVLILTDVLSIAFPFESKVEISPEATHGSDAQVQKCRRLLGAWYESATFEHPLFDGQERERHADPGDPANSIIVFTNLMYIYYHTACVTLCNYRIFNGLSIARSPTSDLVTEDVAAEGSEICRDVECSAFGLTRCIGALTYYRLTNCLPIAVLACIATPLALQLITARLSSLRRELAFDHINRCSEIDPVSNRSQLDILIEAMDAFLPHYYGVDWVKETAKHTADLAQAYNQRLRQSDREVVTDWGHILIKYPDTYLRLTWTVDLCISRGKLPEEQDFPLCLHNGSEKSQRAYPDSRDKFEVYQNLDGSSEGSSSDLDWLLGLADTSVEQQ</sequence>